<name>X7EC18_9RHOB</name>
<sequence length="34" mass="3521">MGAVMVVVLAPRLDQAAGMAQIGEQVLIEALGLR</sequence>
<protein>
    <submittedName>
        <fullName evidence="1">Uncharacterized protein</fullName>
    </submittedName>
</protein>
<proteinExistence type="predicted"/>
<dbReference type="EMBL" id="JALZ01000025">
    <property type="protein sequence ID" value="ETX13472.1"/>
    <property type="molecule type" value="Genomic_DNA"/>
</dbReference>
<evidence type="ECO:0000313" key="1">
    <source>
        <dbReference type="EMBL" id="ETX13472.1"/>
    </source>
</evidence>
<dbReference type="Proteomes" id="UP000022447">
    <property type="component" value="Unassembled WGS sequence"/>
</dbReference>
<evidence type="ECO:0000313" key="2">
    <source>
        <dbReference type="Proteomes" id="UP000022447"/>
    </source>
</evidence>
<comment type="caution">
    <text evidence="1">The sequence shown here is derived from an EMBL/GenBank/DDBJ whole genome shotgun (WGS) entry which is preliminary data.</text>
</comment>
<gene>
    <name evidence="1" type="ORF">OCH239_10170</name>
</gene>
<dbReference type="STRING" id="1449350.OCH239_10170"/>
<organism evidence="1 2">
    <name type="scientific">Roseivivax halodurans JCM 10272</name>
    <dbReference type="NCBI Taxonomy" id="1449350"/>
    <lineage>
        <taxon>Bacteria</taxon>
        <taxon>Pseudomonadati</taxon>
        <taxon>Pseudomonadota</taxon>
        <taxon>Alphaproteobacteria</taxon>
        <taxon>Rhodobacterales</taxon>
        <taxon>Roseobacteraceae</taxon>
        <taxon>Roseivivax</taxon>
    </lineage>
</organism>
<dbReference type="AlphaFoldDB" id="X7EC18"/>
<accession>X7EC18</accession>
<reference evidence="1 2" key="1">
    <citation type="submission" date="2014-01" db="EMBL/GenBank/DDBJ databases">
        <title>Roseivivax halodurans JCM 10272 Genome Sequencing.</title>
        <authorList>
            <person name="Lai Q."/>
            <person name="Li G."/>
            <person name="Shao Z."/>
        </authorList>
    </citation>
    <scope>NUCLEOTIDE SEQUENCE [LARGE SCALE GENOMIC DNA]</scope>
    <source>
        <strain evidence="1 2">JCM 10272</strain>
    </source>
</reference>
<keyword evidence="2" id="KW-1185">Reference proteome</keyword>